<dbReference type="GO" id="GO:0005262">
    <property type="term" value="F:calcium channel activity"/>
    <property type="evidence" value="ECO:0007669"/>
    <property type="project" value="InterPro"/>
</dbReference>
<dbReference type="GO" id="GO:0016020">
    <property type="term" value="C:membrane"/>
    <property type="evidence" value="ECO:0007669"/>
    <property type="project" value="InterPro"/>
</dbReference>
<evidence type="ECO:0000313" key="2">
    <source>
        <dbReference type="EMBL" id="EGD72957.1"/>
    </source>
</evidence>
<dbReference type="Pfam" id="PF01365">
    <property type="entry name" value="RYDR_ITPR"/>
    <property type="match status" value="1"/>
</dbReference>
<dbReference type="Proteomes" id="UP000007799">
    <property type="component" value="Unassembled WGS sequence"/>
</dbReference>
<dbReference type="STRING" id="946362.F2U852"/>
<dbReference type="SUPFAM" id="SSF100909">
    <property type="entry name" value="IP3 receptor type 1 binding core, domain 2"/>
    <property type="match status" value="1"/>
</dbReference>
<dbReference type="PANTHER" id="PTHR13715:SF99">
    <property type="entry name" value="INOSITOL 1,4,5-TRISPHOSPHATE RECEPTOR-LIKE PROTEIN A"/>
    <property type="match status" value="1"/>
</dbReference>
<evidence type="ECO:0000313" key="3">
    <source>
        <dbReference type="Proteomes" id="UP000007799"/>
    </source>
</evidence>
<dbReference type="EMBL" id="GL832964">
    <property type="protein sequence ID" value="EGD72957.1"/>
    <property type="molecule type" value="Genomic_DNA"/>
</dbReference>
<dbReference type="InterPro" id="IPR000699">
    <property type="entry name" value="RIH_dom"/>
</dbReference>
<reference evidence="2" key="1">
    <citation type="submission" date="2009-08" db="EMBL/GenBank/DDBJ databases">
        <title>Annotation of Salpingoeca rosetta.</title>
        <authorList>
            <consortium name="The Broad Institute Genome Sequencing Platform"/>
            <person name="Russ C."/>
            <person name="Cuomo C."/>
            <person name="Burger G."/>
            <person name="Gray M.W."/>
            <person name="Holland P.W.H."/>
            <person name="King N."/>
            <person name="Lang F.B.F."/>
            <person name="Roger A.J."/>
            <person name="Ruiz-Trillo I."/>
            <person name="Young S.K."/>
            <person name="Zeng Q."/>
            <person name="Gargeya S."/>
            <person name="Alvarado L."/>
            <person name="Berlin A."/>
            <person name="Chapman S.B."/>
            <person name="Chen Z."/>
            <person name="Freedman E."/>
            <person name="Gellesch M."/>
            <person name="Goldberg J."/>
            <person name="Griggs A."/>
            <person name="Gujja S."/>
            <person name="Heilman E."/>
            <person name="Heiman D."/>
            <person name="Howarth C."/>
            <person name="Mehta T."/>
            <person name="Neiman D."/>
            <person name="Pearson M."/>
            <person name="Roberts A."/>
            <person name="Saif S."/>
            <person name="Shea T."/>
            <person name="Shenoy N."/>
            <person name="Sisk P."/>
            <person name="Stolte C."/>
            <person name="Sykes S."/>
            <person name="White J."/>
            <person name="Yandava C."/>
            <person name="Haas B."/>
            <person name="Nusbaum C."/>
            <person name="Birren B."/>
        </authorList>
    </citation>
    <scope>NUCLEOTIDE SEQUENCE [LARGE SCALE GENOMIC DNA]</scope>
    <source>
        <strain evidence="2">ATCC 50818</strain>
    </source>
</reference>
<dbReference type="GeneID" id="16075360"/>
<keyword evidence="3" id="KW-1185">Reference proteome</keyword>
<dbReference type="RefSeq" id="XP_004994779.1">
    <property type="nucleotide sequence ID" value="XM_004994722.1"/>
</dbReference>
<dbReference type="KEGG" id="sre:PTSG_04688"/>
<dbReference type="Gene3D" id="1.25.10.30">
    <property type="entry name" value="IP3 receptor type 1 binding core, RIH domain"/>
    <property type="match status" value="1"/>
</dbReference>
<name>F2U852_SALR5</name>
<dbReference type="AlphaFoldDB" id="F2U852"/>
<gene>
    <name evidence="2" type="ORF">PTSG_04688</name>
</gene>
<organism evidence="3">
    <name type="scientific">Salpingoeca rosetta (strain ATCC 50818 / BSB-021)</name>
    <dbReference type="NCBI Taxonomy" id="946362"/>
    <lineage>
        <taxon>Eukaryota</taxon>
        <taxon>Choanoflagellata</taxon>
        <taxon>Craspedida</taxon>
        <taxon>Salpingoecidae</taxon>
        <taxon>Salpingoeca</taxon>
    </lineage>
</organism>
<protein>
    <recommendedName>
        <fullName evidence="1">RIH domain-containing protein</fullName>
    </recommendedName>
</protein>
<sequence>MVTNALAALRDLESFMFRDNKPVRERQKLLRNFHVVDKLVELLSKSMETRAGLDPGHGHTKTPKHVLNAACNVLKAYVVGNSRKNEHYLAKHIPFFQEHMGAPLEIESLYTELVRDDLQVVDSLKEDDVKQIVQKLKRMSSADNAHSDKLEREFLMFLGVLCVCEDTPVPSKQNTIARLLFDDEHDHVDVTRLFPSFIVPDPPEDQLGDAPFLTDEHKVIAPLAY</sequence>
<accession>F2U852</accession>
<dbReference type="OrthoDB" id="6109112at2759"/>
<dbReference type="InterPro" id="IPR035910">
    <property type="entry name" value="RyR/IP3R_RIH_dom_sf"/>
</dbReference>
<dbReference type="PANTHER" id="PTHR13715">
    <property type="entry name" value="RYANODINE RECEPTOR AND IP3 RECEPTOR"/>
    <property type="match status" value="1"/>
</dbReference>
<dbReference type="InterPro" id="IPR015925">
    <property type="entry name" value="Ryanodine_IP3_receptor"/>
</dbReference>
<dbReference type="InParanoid" id="F2U852"/>
<feature type="domain" description="RIH" evidence="1">
    <location>
        <begin position="18"/>
        <end position="184"/>
    </location>
</feature>
<evidence type="ECO:0000259" key="1">
    <source>
        <dbReference type="Pfam" id="PF01365"/>
    </source>
</evidence>
<proteinExistence type="predicted"/>